<dbReference type="RefSeq" id="WP_308717678.1">
    <property type="nucleotide sequence ID" value="NZ_JAVHUY010000056.1"/>
</dbReference>
<dbReference type="EMBL" id="JAVHUY010000056">
    <property type="protein sequence ID" value="MDQ7910430.1"/>
    <property type="molecule type" value="Genomic_DNA"/>
</dbReference>
<protein>
    <recommendedName>
        <fullName evidence="3">MftR C-terminal domain-containing protein</fullName>
    </recommendedName>
</protein>
<sequence length="130" mass="14372">MTGRRPPVRRRRARPVLVLRSRRAPARMTPAQAAAWEVCRAIDTGLLPTLRQPDVDRIAVRSHLGAVALRIVRHRSLWGEHGAMLVAGLHCAMGLFGLGEHADLAGLARDLSDRLYLLSITPGEPDHRPE</sequence>
<reference evidence="1 2" key="1">
    <citation type="submission" date="2023-08" db="EMBL/GenBank/DDBJ databases">
        <title>Phytohabitans sansha sp. nov., isolated from marine sediment.</title>
        <authorList>
            <person name="Zhao Y."/>
            <person name="Yi K."/>
        </authorList>
    </citation>
    <scope>NUCLEOTIDE SEQUENCE [LARGE SCALE GENOMIC DNA]</scope>
    <source>
        <strain evidence="1 2">ZYX-F-186</strain>
    </source>
</reference>
<evidence type="ECO:0000313" key="2">
    <source>
        <dbReference type="Proteomes" id="UP001230908"/>
    </source>
</evidence>
<name>A0ABU0ZW43_9ACTN</name>
<evidence type="ECO:0000313" key="1">
    <source>
        <dbReference type="EMBL" id="MDQ7910430.1"/>
    </source>
</evidence>
<organism evidence="1 2">
    <name type="scientific">Phytohabitans maris</name>
    <dbReference type="NCBI Taxonomy" id="3071409"/>
    <lineage>
        <taxon>Bacteria</taxon>
        <taxon>Bacillati</taxon>
        <taxon>Actinomycetota</taxon>
        <taxon>Actinomycetes</taxon>
        <taxon>Micromonosporales</taxon>
        <taxon>Micromonosporaceae</taxon>
    </lineage>
</organism>
<comment type="caution">
    <text evidence="1">The sequence shown here is derived from an EMBL/GenBank/DDBJ whole genome shotgun (WGS) entry which is preliminary data.</text>
</comment>
<dbReference type="Proteomes" id="UP001230908">
    <property type="component" value="Unassembled WGS sequence"/>
</dbReference>
<accession>A0ABU0ZW43</accession>
<gene>
    <name evidence="1" type="ORF">RB614_38645</name>
</gene>
<keyword evidence="2" id="KW-1185">Reference proteome</keyword>
<proteinExistence type="predicted"/>
<evidence type="ECO:0008006" key="3">
    <source>
        <dbReference type="Google" id="ProtNLM"/>
    </source>
</evidence>